<feature type="transmembrane region" description="Helical" evidence="1">
    <location>
        <begin position="135"/>
        <end position="156"/>
    </location>
</feature>
<feature type="transmembrane region" description="Helical" evidence="1">
    <location>
        <begin position="20"/>
        <end position="43"/>
    </location>
</feature>
<reference evidence="2" key="1">
    <citation type="journal article" date="2020" name="Fungal Divers.">
        <title>Resolving the Mortierellaceae phylogeny through synthesis of multi-gene phylogenetics and phylogenomics.</title>
        <authorList>
            <person name="Vandepol N."/>
            <person name="Liber J."/>
            <person name="Desiro A."/>
            <person name="Na H."/>
            <person name="Kennedy M."/>
            <person name="Barry K."/>
            <person name="Grigoriev I.V."/>
            <person name="Miller A.N."/>
            <person name="O'Donnell K."/>
            <person name="Stajich J.E."/>
            <person name="Bonito G."/>
        </authorList>
    </citation>
    <scope>NUCLEOTIDE SEQUENCE</scope>
    <source>
        <strain evidence="2">NRRL 2769</strain>
    </source>
</reference>
<proteinExistence type="predicted"/>
<keyword evidence="3" id="KW-1185">Reference proteome</keyword>
<dbReference type="AlphaFoldDB" id="A0A9P6T3B2"/>
<keyword evidence="1" id="KW-1133">Transmembrane helix</keyword>
<accession>A0A9P6T3B2</accession>
<organism evidence="2 3">
    <name type="scientific">Entomortierella chlamydospora</name>
    <dbReference type="NCBI Taxonomy" id="101097"/>
    <lineage>
        <taxon>Eukaryota</taxon>
        <taxon>Fungi</taxon>
        <taxon>Fungi incertae sedis</taxon>
        <taxon>Mucoromycota</taxon>
        <taxon>Mortierellomycotina</taxon>
        <taxon>Mortierellomycetes</taxon>
        <taxon>Mortierellales</taxon>
        <taxon>Mortierellaceae</taxon>
        <taxon>Entomortierella</taxon>
    </lineage>
</organism>
<feature type="transmembrane region" description="Helical" evidence="1">
    <location>
        <begin position="107"/>
        <end position="128"/>
    </location>
</feature>
<keyword evidence="1" id="KW-0472">Membrane</keyword>
<gene>
    <name evidence="2" type="ORF">BGZ80_001684</name>
</gene>
<sequence>MNQPILEGVLPVLSSVLGNNTVAGVMAIFSLALDTITASTAAFNKQASSFKNQDFTGYAGQQAFYGQGPQPGQEGNQFQSQIMSTLAMIFSTLNSGFTSLTASETPLTTYIIVALLSYVAFRIVYGIVSWIVRSVLNLIKLSIIISIVTVVLWFIINITSSPEGTESGSAGQQQYRHQDPISKFLYSAQTKFRTEYERQQQNLQNPYYH</sequence>
<dbReference type="OrthoDB" id="2438508at2759"/>
<protein>
    <submittedName>
        <fullName evidence="2">Uncharacterized protein</fullName>
    </submittedName>
</protein>
<evidence type="ECO:0000256" key="1">
    <source>
        <dbReference type="SAM" id="Phobius"/>
    </source>
</evidence>
<dbReference type="Proteomes" id="UP000703661">
    <property type="component" value="Unassembled WGS sequence"/>
</dbReference>
<dbReference type="EMBL" id="JAAAID010000139">
    <property type="protein sequence ID" value="KAG0021805.1"/>
    <property type="molecule type" value="Genomic_DNA"/>
</dbReference>
<evidence type="ECO:0000313" key="3">
    <source>
        <dbReference type="Proteomes" id="UP000703661"/>
    </source>
</evidence>
<name>A0A9P6T3B2_9FUNG</name>
<keyword evidence="1" id="KW-0812">Transmembrane</keyword>
<evidence type="ECO:0000313" key="2">
    <source>
        <dbReference type="EMBL" id="KAG0021805.1"/>
    </source>
</evidence>
<comment type="caution">
    <text evidence="2">The sequence shown here is derived from an EMBL/GenBank/DDBJ whole genome shotgun (WGS) entry which is preliminary data.</text>
</comment>